<dbReference type="AlphaFoldDB" id="T1CPE3"/>
<evidence type="ECO:0000313" key="6">
    <source>
        <dbReference type="EMBL" id="EQD70384.1"/>
    </source>
</evidence>
<gene>
    <name evidence="6" type="ORF">B1B_05040</name>
</gene>
<dbReference type="InterPro" id="IPR029063">
    <property type="entry name" value="SAM-dependent_MTases_sf"/>
</dbReference>
<dbReference type="PANTHER" id="PTHR33841">
    <property type="entry name" value="DNA METHYLTRANSFERASE YEEA-RELATED"/>
    <property type="match status" value="1"/>
</dbReference>
<protein>
    <recommendedName>
        <fullName evidence="1">site-specific DNA-methyltransferase (adenine-specific)</fullName>
        <ecNumber evidence="1">2.1.1.72</ecNumber>
    </recommendedName>
</protein>
<keyword evidence="2 6" id="KW-0489">Methyltransferase</keyword>
<dbReference type="GO" id="GO:0008170">
    <property type="term" value="F:N-methyltransferase activity"/>
    <property type="evidence" value="ECO:0007669"/>
    <property type="project" value="InterPro"/>
</dbReference>
<dbReference type="Gene3D" id="3.40.50.150">
    <property type="entry name" value="Vaccinia Virus protein VP39"/>
    <property type="match status" value="1"/>
</dbReference>
<reference evidence="6" key="1">
    <citation type="submission" date="2013-08" db="EMBL/GenBank/DDBJ databases">
        <authorList>
            <person name="Mendez C."/>
            <person name="Richter M."/>
            <person name="Ferrer M."/>
            <person name="Sanchez J."/>
        </authorList>
    </citation>
    <scope>NUCLEOTIDE SEQUENCE</scope>
</reference>
<name>T1CPE3_9ZZZZ</name>
<keyword evidence="3" id="KW-0808">Transferase</keyword>
<reference evidence="6" key="2">
    <citation type="journal article" date="2014" name="ISME J.">
        <title>Microbial stratification in low pH oxic and suboxic macroscopic growths along an acid mine drainage.</title>
        <authorList>
            <person name="Mendez-Garcia C."/>
            <person name="Mesa V."/>
            <person name="Sprenger R.R."/>
            <person name="Richter M."/>
            <person name="Diez M.S."/>
            <person name="Solano J."/>
            <person name="Bargiela R."/>
            <person name="Golyshina O.V."/>
            <person name="Manteca A."/>
            <person name="Ramos J.L."/>
            <person name="Gallego J.R."/>
            <person name="Llorente I."/>
            <person name="Martins Dos Santos V.A."/>
            <person name="Jensen O.N."/>
            <person name="Pelaez A.I."/>
            <person name="Sanchez J."/>
            <person name="Ferrer M."/>
        </authorList>
    </citation>
    <scope>NUCLEOTIDE SEQUENCE</scope>
</reference>
<dbReference type="EMBL" id="AUZY01003160">
    <property type="protein sequence ID" value="EQD70384.1"/>
    <property type="molecule type" value="Genomic_DNA"/>
</dbReference>
<evidence type="ECO:0000256" key="4">
    <source>
        <dbReference type="ARBA" id="ARBA00047942"/>
    </source>
</evidence>
<feature type="non-terminal residue" evidence="6">
    <location>
        <position position="1"/>
    </location>
</feature>
<evidence type="ECO:0000259" key="5">
    <source>
        <dbReference type="Pfam" id="PF02384"/>
    </source>
</evidence>
<dbReference type="GO" id="GO:0032259">
    <property type="term" value="P:methylation"/>
    <property type="evidence" value="ECO:0007669"/>
    <property type="project" value="UniProtKB-KW"/>
</dbReference>
<proteinExistence type="predicted"/>
<organism evidence="6">
    <name type="scientific">mine drainage metagenome</name>
    <dbReference type="NCBI Taxonomy" id="410659"/>
    <lineage>
        <taxon>unclassified sequences</taxon>
        <taxon>metagenomes</taxon>
        <taxon>ecological metagenomes</taxon>
    </lineage>
</organism>
<dbReference type="Pfam" id="PF02384">
    <property type="entry name" value="N6_Mtase"/>
    <property type="match status" value="1"/>
</dbReference>
<feature type="domain" description="DNA methylase adenine-specific" evidence="5">
    <location>
        <begin position="252"/>
        <end position="368"/>
    </location>
</feature>
<dbReference type="GO" id="GO:0009007">
    <property type="term" value="F:site-specific DNA-methyltransferase (adenine-specific) activity"/>
    <property type="evidence" value="ECO:0007669"/>
    <property type="project" value="UniProtKB-EC"/>
</dbReference>
<evidence type="ECO:0000256" key="3">
    <source>
        <dbReference type="ARBA" id="ARBA00022679"/>
    </source>
</evidence>
<dbReference type="PRINTS" id="PR00507">
    <property type="entry name" value="N12N6MTFRASE"/>
</dbReference>
<feature type="non-terminal residue" evidence="6">
    <location>
        <position position="369"/>
    </location>
</feature>
<accession>T1CPE3</accession>
<dbReference type="PANTHER" id="PTHR33841:SF1">
    <property type="entry name" value="DNA METHYLTRANSFERASE A"/>
    <property type="match status" value="1"/>
</dbReference>
<dbReference type="GO" id="GO:0003677">
    <property type="term" value="F:DNA binding"/>
    <property type="evidence" value="ECO:0007669"/>
    <property type="project" value="InterPro"/>
</dbReference>
<evidence type="ECO:0000256" key="2">
    <source>
        <dbReference type="ARBA" id="ARBA00022603"/>
    </source>
</evidence>
<dbReference type="SUPFAM" id="SSF53335">
    <property type="entry name" value="S-adenosyl-L-methionine-dependent methyltransferases"/>
    <property type="match status" value="1"/>
</dbReference>
<dbReference type="InterPro" id="IPR050953">
    <property type="entry name" value="N4_N6_ade-DNA_methylase"/>
</dbReference>
<evidence type="ECO:0000256" key="1">
    <source>
        <dbReference type="ARBA" id="ARBA00011900"/>
    </source>
</evidence>
<sequence>KDIWERGSLQQVIDYSYAKGVPWAILTNFARTVVLYSEARDPNPFNAYFLDLAADKYLAEFDRLRLLSRLAVANNELDSKAETFGRKPKKQPIDKQLLKDLNSFRLDLAKDIRRLNGDRFQEADEALEETVQRILDRLIFIRVAEDRGLEDKQLSLLSKGPESTAAKRLRELFRRYDDNFDSKLFQPHAVDDVHMDGEVLQRVLRGLHETEDGAIRYDFGAIDADVLGVMYEQYLGLILRQTPKRAKLADGAVNRKEQGIYYTPTWVVDYIVRASIEEALKRKGAKPESLRILDPACGSGSFLLRAFDHILRLRNPGAEATQKRFDPENEGRLVGLRTDVLQSNLFGVDLDVRAVEIAQLNLMIRAAES</sequence>
<comment type="catalytic activity">
    <reaction evidence="4">
        <text>a 2'-deoxyadenosine in DNA + S-adenosyl-L-methionine = an N(6)-methyl-2'-deoxyadenosine in DNA + S-adenosyl-L-homocysteine + H(+)</text>
        <dbReference type="Rhea" id="RHEA:15197"/>
        <dbReference type="Rhea" id="RHEA-COMP:12418"/>
        <dbReference type="Rhea" id="RHEA-COMP:12419"/>
        <dbReference type="ChEBI" id="CHEBI:15378"/>
        <dbReference type="ChEBI" id="CHEBI:57856"/>
        <dbReference type="ChEBI" id="CHEBI:59789"/>
        <dbReference type="ChEBI" id="CHEBI:90615"/>
        <dbReference type="ChEBI" id="CHEBI:90616"/>
        <dbReference type="EC" id="2.1.1.72"/>
    </reaction>
</comment>
<dbReference type="InterPro" id="IPR003356">
    <property type="entry name" value="DNA_methylase_A-5"/>
</dbReference>
<comment type="caution">
    <text evidence="6">The sequence shown here is derived from an EMBL/GenBank/DDBJ whole genome shotgun (WGS) entry which is preliminary data.</text>
</comment>
<dbReference type="EC" id="2.1.1.72" evidence="1"/>